<evidence type="ECO:0000313" key="5">
    <source>
        <dbReference type="EMBL" id="NEN22539.1"/>
    </source>
</evidence>
<feature type="signal peptide" evidence="2">
    <location>
        <begin position="1"/>
        <end position="19"/>
    </location>
</feature>
<proteinExistence type="predicted"/>
<dbReference type="Pfam" id="PF22058">
    <property type="entry name" value="X25_BaPul_like"/>
    <property type="match status" value="1"/>
</dbReference>
<evidence type="ECO:0000259" key="3">
    <source>
        <dbReference type="Pfam" id="PF18962"/>
    </source>
</evidence>
<dbReference type="RefSeq" id="WP_163283263.1">
    <property type="nucleotide sequence ID" value="NZ_JAAGVY010000003.1"/>
</dbReference>
<feature type="domain" description="Amylopullulanase X25" evidence="4">
    <location>
        <begin position="39"/>
        <end position="94"/>
    </location>
</feature>
<feature type="chain" id="PRO_5029626036" evidence="2">
    <location>
        <begin position="20"/>
        <end position="567"/>
    </location>
</feature>
<dbReference type="CDD" id="cd02859">
    <property type="entry name" value="E_set_AMPKbeta_like_N"/>
    <property type="match status" value="1"/>
</dbReference>
<dbReference type="AlphaFoldDB" id="A0A7K3WLM0"/>
<dbReference type="Pfam" id="PF18962">
    <property type="entry name" value="Por_Secre_tail"/>
    <property type="match status" value="1"/>
</dbReference>
<evidence type="ECO:0000313" key="6">
    <source>
        <dbReference type="Proteomes" id="UP000486602"/>
    </source>
</evidence>
<dbReference type="SUPFAM" id="SSF81296">
    <property type="entry name" value="E set domains"/>
    <property type="match status" value="2"/>
</dbReference>
<organism evidence="5 6">
    <name type="scientific">Cryomorpha ignava</name>
    <dbReference type="NCBI Taxonomy" id="101383"/>
    <lineage>
        <taxon>Bacteria</taxon>
        <taxon>Pseudomonadati</taxon>
        <taxon>Bacteroidota</taxon>
        <taxon>Flavobacteriia</taxon>
        <taxon>Flavobacteriales</taxon>
        <taxon>Cryomorphaceae</taxon>
        <taxon>Cryomorpha</taxon>
    </lineage>
</organism>
<comment type="caution">
    <text evidence="5">The sequence shown here is derived from an EMBL/GenBank/DDBJ whole genome shotgun (WGS) entry which is preliminary data.</text>
</comment>
<dbReference type="Gene3D" id="2.60.40.10">
    <property type="entry name" value="Immunoglobulins"/>
    <property type="match status" value="3"/>
</dbReference>
<evidence type="ECO:0000256" key="1">
    <source>
        <dbReference type="ARBA" id="ARBA00022729"/>
    </source>
</evidence>
<evidence type="ECO:0000256" key="2">
    <source>
        <dbReference type="SAM" id="SignalP"/>
    </source>
</evidence>
<dbReference type="InterPro" id="IPR014756">
    <property type="entry name" value="Ig_E-set"/>
</dbReference>
<feature type="domain" description="Secretion system C-terminal sorting" evidence="3">
    <location>
        <begin position="492"/>
        <end position="566"/>
    </location>
</feature>
<dbReference type="InterPro" id="IPR026444">
    <property type="entry name" value="Secre_tail"/>
</dbReference>
<protein>
    <submittedName>
        <fullName evidence="5">T9SS type A sorting domain-containing protein</fullName>
    </submittedName>
</protein>
<gene>
    <name evidence="5" type="ORF">G3O08_03350</name>
</gene>
<sequence>MKKIYLLALSAIFGASAMAQVSVTFQVDMNGQTVSPNGVHVAGAWQLEAGFPDDWQPGTAEMTDDNLDGIYSLTVDVPPGTYGFKYVNGNAWGSDENVPAIARIGNDRGFAVTGWHADNGGLTLPAVIYAGAAPEGMIPVRLVTNVSQVTEVSPLGVHVAGDLITPTWEPEYGTAMMINPDEYAYITYVDEPGTYEYKFFNGDFWGTDEWNGFGQDELPFCANGDLNRTLEVVAGGVSTPAYCFEACETCAEPNVILTVDMSNETVTNGEVFAAGSFNGFSDELMTDNGDGTYTIELLLLPGIYQFKFKNGSGGWENVPSSCQGDGTDNRDFTVVEDEIFSLTRCFEQCVEDCIPYPDPSDITFRVNMEDVAAISPDGVWVMGSFTEPDWQGGATQMTDLDADGIYEATFEGVSGSADISYKFANGDPNVVASEENGNFAAGGCGVATDIGGFNRTLVRTGEAMVLDIVCYNACVNCNLVGLEEIGLGEVNLFPNPSNGVTYLDVQNPNGYTLIMSIVDITGKTVRENVVLNSTRNEINTKNLNAGIYFLNIVNEQNERSVYKLMVR</sequence>
<reference evidence="5 6" key="1">
    <citation type="submission" date="2020-02" db="EMBL/GenBank/DDBJ databases">
        <title>Out from the shadows clarifying the taxonomy of the family Cryomorphaceae and related taxa by utilizing the GTDB taxonomic framework.</title>
        <authorList>
            <person name="Bowman J.P."/>
        </authorList>
    </citation>
    <scope>NUCLEOTIDE SEQUENCE [LARGE SCALE GENOMIC DNA]</scope>
    <source>
        <strain evidence="5 6">QSSC 1-22</strain>
    </source>
</reference>
<dbReference type="Proteomes" id="UP000486602">
    <property type="component" value="Unassembled WGS sequence"/>
</dbReference>
<accession>A0A7K3WLM0</accession>
<dbReference type="InterPro" id="IPR054409">
    <property type="entry name" value="X25_BaPul-like"/>
</dbReference>
<evidence type="ECO:0000259" key="4">
    <source>
        <dbReference type="Pfam" id="PF22058"/>
    </source>
</evidence>
<keyword evidence="6" id="KW-1185">Reference proteome</keyword>
<name>A0A7K3WLM0_9FLAO</name>
<dbReference type="NCBIfam" id="TIGR04183">
    <property type="entry name" value="Por_Secre_tail"/>
    <property type="match status" value="1"/>
</dbReference>
<dbReference type="EMBL" id="JAAGVY010000003">
    <property type="protein sequence ID" value="NEN22539.1"/>
    <property type="molecule type" value="Genomic_DNA"/>
</dbReference>
<dbReference type="InterPro" id="IPR013783">
    <property type="entry name" value="Ig-like_fold"/>
</dbReference>
<keyword evidence="1 2" id="KW-0732">Signal</keyword>